<evidence type="ECO:0000256" key="1">
    <source>
        <dbReference type="SAM" id="Coils"/>
    </source>
</evidence>
<name>A0A2Z7C745_9LAMI</name>
<dbReference type="AlphaFoldDB" id="A0A2Z7C745"/>
<feature type="coiled-coil region" evidence="1">
    <location>
        <begin position="654"/>
        <end position="692"/>
    </location>
</feature>
<dbReference type="Proteomes" id="UP000250235">
    <property type="component" value="Unassembled WGS sequence"/>
</dbReference>
<reference evidence="2 3" key="1">
    <citation type="journal article" date="2015" name="Proc. Natl. Acad. Sci. U.S.A.">
        <title>The resurrection genome of Boea hygrometrica: A blueprint for survival of dehydration.</title>
        <authorList>
            <person name="Xiao L."/>
            <person name="Yang G."/>
            <person name="Zhang L."/>
            <person name="Yang X."/>
            <person name="Zhao S."/>
            <person name="Ji Z."/>
            <person name="Zhou Q."/>
            <person name="Hu M."/>
            <person name="Wang Y."/>
            <person name="Chen M."/>
            <person name="Xu Y."/>
            <person name="Jin H."/>
            <person name="Xiao X."/>
            <person name="Hu G."/>
            <person name="Bao F."/>
            <person name="Hu Y."/>
            <person name="Wan P."/>
            <person name="Li L."/>
            <person name="Deng X."/>
            <person name="Kuang T."/>
            <person name="Xiang C."/>
            <person name="Zhu J.K."/>
            <person name="Oliver M.J."/>
            <person name="He Y."/>
        </authorList>
    </citation>
    <scope>NUCLEOTIDE SEQUENCE [LARGE SCALE GENOMIC DNA]</scope>
    <source>
        <strain evidence="3">cv. XS01</strain>
    </source>
</reference>
<evidence type="ECO:0000313" key="3">
    <source>
        <dbReference type="Proteomes" id="UP000250235"/>
    </source>
</evidence>
<proteinExistence type="predicted"/>
<keyword evidence="1" id="KW-0175">Coiled coil</keyword>
<protein>
    <submittedName>
        <fullName evidence="2">Uncharacterized protein</fullName>
    </submittedName>
</protein>
<accession>A0A2Z7C745</accession>
<organism evidence="2 3">
    <name type="scientific">Dorcoceras hygrometricum</name>
    <dbReference type="NCBI Taxonomy" id="472368"/>
    <lineage>
        <taxon>Eukaryota</taxon>
        <taxon>Viridiplantae</taxon>
        <taxon>Streptophyta</taxon>
        <taxon>Embryophyta</taxon>
        <taxon>Tracheophyta</taxon>
        <taxon>Spermatophyta</taxon>
        <taxon>Magnoliopsida</taxon>
        <taxon>eudicotyledons</taxon>
        <taxon>Gunneridae</taxon>
        <taxon>Pentapetalae</taxon>
        <taxon>asterids</taxon>
        <taxon>lamiids</taxon>
        <taxon>Lamiales</taxon>
        <taxon>Gesneriaceae</taxon>
        <taxon>Didymocarpoideae</taxon>
        <taxon>Trichosporeae</taxon>
        <taxon>Loxocarpinae</taxon>
        <taxon>Dorcoceras</taxon>
    </lineage>
</organism>
<gene>
    <name evidence="2" type="ORF">F511_34586</name>
</gene>
<sequence length="699" mass="76869">MPCMRSRIQPNTGSKRIPKAAQQLESEQKEVATMCVSIWELSTRLSTRYQSQQGDEGRELPARLYKHPGTLNSAIKRHGYKRSETTCNRCVYAVQHNAAGNKIIYTSSENSKHKNISMPNLNVVTSLHPYLNSLCNNYYKLGPSNTDLTPAKPITNNYSRTETQKSNSWELRTRPALYYPSNSTKSSNKYKAESEHLPQQARTQARGFAAQTCILLKGAPDLELGESKEFPPLKILTSKTVGTYVAKNKNIIVEEVVNESVVKKAAPKRRLARAVGELVAIKKRNTVGRAAPAEKDLMMVPVVQDAEPISIVTAATPKAHRRRAPKRKLVLQKDPVIRSGSRTLFWAHSWIYRVGNKTLSFGKEPDLSSSISAWIDPVLSPDSCCGVDRYDPVIRSGSRTLFWAHSWIYRAGNKTLSVGKEPDLSSSISAWTDPVLSPDSCCGVDRFCVARDFVVVIVAQKTNATDDVLATMSGVGSSTSHELGNNRLSYVFASGSQICVSRDFVVVIVAQKTKVRMMPVGGQAGNSRIPRLPTEICFPCFSAGRGFDPAGGAPGGDANSDSSTSIPIDFVNEETADAQTSLPTAIVSSIDVTDAFGQLKASVDQISHEQVQTRFHIEKLKAALFPKISSLETAFLSISDTQDRTVLVNNDVLRKEMKAQKAALSQELDLIRKEVQDQKAALSNDLMEFRVQAQDTLTT</sequence>
<keyword evidence="3" id="KW-1185">Reference proteome</keyword>
<evidence type="ECO:0000313" key="2">
    <source>
        <dbReference type="EMBL" id="KZV40450.1"/>
    </source>
</evidence>
<dbReference type="EMBL" id="KQ999995">
    <property type="protein sequence ID" value="KZV40450.1"/>
    <property type="molecule type" value="Genomic_DNA"/>
</dbReference>